<proteinExistence type="predicted"/>
<reference evidence="1" key="1">
    <citation type="submission" date="2014-09" db="EMBL/GenBank/DDBJ databases">
        <authorList>
            <person name="Magalhaes I.L.F."/>
            <person name="Oliveira U."/>
            <person name="Santos F.R."/>
            <person name="Vidigal T.H.D.A."/>
            <person name="Brescovit A.D."/>
            <person name="Santos A.J."/>
        </authorList>
    </citation>
    <scope>NUCLEOTIDE SEQUENCE</scope>
    <source>
        <tissue evidence="1">Shoot tissue taken approximately 20 cm above the soil surface</tissue>
    </source>
</reference>
<reference evidence="1" key="2">
    <citation type="journal article" date="2015" name="Data Brief">
        <title>Shoot transcriptome of the giant reed, Arundo donax.</title>
        <authorList>
            <person name="Barrero R.A."/>
            <person name="Guerrero F.D."/>
            <person name="Moolhuijzen P."/>
            <person name="Goolsby J.A."/>
            <person name="Tidwell J."/>
            <person name="Bellgard S.E."/>
            <person name="Bellgard M.I."/>
        </authorList>
    </citation>
    <scope>NUCLEOTIDE SEQUENCE</scope>
    <source>
        <tissue evidence="1">Shoot tissue taken approximately 20 cm above the soil surface</tissue>
    </source>
</reference>
<name>A0A0A9A1Z6_ARUDO</name>
<dbReference type="AlphaFoldDB" id="A0A0A9A1Z6"/>
<accession>A0A0A9A1Z6</accession>
<organism evidence="1">
    <name type="scientific">Arundo donax</name>
    <name type="common">Giant reed</name>
    <name type="synonym">Donax arundinaceus</name>
    <dbReference type="NCBI Taxonomy" id="35708"/>
    <lineage>
        <taxon>Eukaryota</taxon>
        <taxon>Viridiplantae</taxon>
        <taxon>Streptophyta</taxon>
        <taxon>Embryophyta</taxon>
        <taxon>Tracheophyta</taxon>
        <taxon>Spermatophyta</taxon>
        <taxon>Magnoliopsida</taxon>
        <taxon>Liliopsida</taxon>
        <taxon>Poales</taxon>
        <taxon>Poaceae</taxon>
        <taxon>PACMAD clade</taxon>
        <taxon>Arundinoideae</taxon>
        <taxon>Arundineae</taxon>
        <taxon>Arundo</taxon>
    </lineage>
</organism>
<dbReference type="EMBL" id="GBRH01252241">
    <property type="protein sequence ID" value="JAD45654.1"/>
    <property type="molecule type" value="Transcribed_RNA"/>
</dbReference>
<protein>
    <submittedName>
        <fullName evidence="1">Uncharacterized protein</fullName>
    </submittedName>
</protein>
<evidence type="ECO:0000313" key="1">
    <source>
        <dbReference type="EMBL" id="JAD45654.1"/>
    </source>
</evidence>
<sequence length="75" mass="8388">MISAFMLSQNIDCASSKALLVEQRIDANQTLNALSKFVTLLFGRAQQHYCLYIGSIGTGHEILKAMRIAWNSRLD</sequence>